<dbReference type="AlphaFoldDB" id="D3VE19"/>
<accession>D3VE19</accession>
<gene>
    <name evidence="1" type="ordered locus">XNC1_2026</name>
</gene>
<dbReference type="HOGENOM" id="CLU_211469_1_0_6"/>
<evidence type="ECO:0000313" key="1">
    <source>
        <dbReference type="EMBL" id="CBJ90086.1"/>
    </source>
</evidence>
<protein>
    <submittedName>
        <fullName evidence="1">Uncharacterized protein</fullName>
    </submittedName>
</protein>
<dbReference type="eggNOG" id="COG3415">
    <property type="taxonomic scope" value="Bacteria"/>
</dbReference>
<sequence length="53" mass="5875">MAKITQAKANISEKHPVFYEDEANIDLNPKIGADWCFQGQQKPGIQKMSGALL</sequence>
<dbReference type="EMBL" id="FN667742">
    <property type="protein sequence ID" value="CBJ90086.1"/>
    <property type="molecule type" value="Genomic_DNA"/>
</dbReference>
<evidence type="ECO:0000313" key="2">
    <source>
        <dbReference type="Proteomes" id="UP000008075"/>
    </source>
</evidence>
<reference evidence="1 2" key="1">
    <citation type="journal article" date="2011" name="PLoS ONE">
        <title>The entomopathogenic bacterial endosymbionts xenorhabdus and photorhabdus: convergent lifestyles from divergent genomes.</title>
        <authorList>
            <person name="Chaston J.M."/>
            <person name="Suen G."/>
            <person name="Tucker S.L."/>
            <person name="Andersen A.W."/>
            <person name="Bhasin A."/>
            <person name="Bode E."/>
            <person name="Bode H.B."/>
            <person name="Brachmann A.O."/>
            <person name="Cowles C.E."/>
            <person name="Cowles K.N."/>
            <person name="Darby C."/>
            <person name="de Leon L."/>
            <person name="Drace K."/>
            <person name="Du Z."/>
            <person name="Givaudan A."/>
            <person name="Herbert Tran E.E."/>
            <person name="Jewell K.A."/>
            <person name="Knack J.J."/>
            <person name="Krasomil-Osterfeld K.C."/>
            <person name="Kukor R."/>
            <person name="Lanois A."/>
            <person name="Latreille P."/>
            <person name="Leimgruber N.K."/>
            <person name="Lipke C.M."/>
            <person name="Liu R."/>
            <person name="Lu X."/>
            <person name="Martens E.C."/>
            <person name="Marri P.R."/>
            <person name="Medigue C."/>
            <person name="Menard M.L."/>
            <person name="Miller N.M."/>
            <person name="Morales-Soto N."/>
            <person name="Norton S."/>
            <person name="Ogier J.C."/>
            <person name="Orchard S.S."/>
            <person name="Park D."/>
            <person name="Park Y."/>
            <person name="Qurollo B.A."/>
            <person name="Sugar D.R."/>
            <person name="Richards G.R."/>
            <person name="Rouy Z."/>
            <person name="Slominski B."/>
            <person name="Slominski K."/>
            <person name="Snyder H."/>
            <person name="Tjaden B.C."/>
            <person name="van der Hoeven R."/>
            <person name="Welch R.D."/>
            <person name="Wheeler C."/>
            <person name="Xiang B."/>
            <person name="Barbazuk B."/>
            <person name="Gaudriault S."/>
            <person name="Goodner B."/>
            <person name="Slater S.C."/>
            <person name="Forst S."/>
            <person name="Goldman B.S."/>
            <person name="Goodrich-Blair H."/>
        </authorList>
    </citation>
    <scope>NUCLEOTIDE SEQUENCE [LARGE SCALE GENOMIC DNA]</scope>
    <source>
        <strain evidence="2">ATCC 19061 / DSM 3370 / CCUG 14189 / LMG 1036 / NCIMB 9965 / AN6</strain>
    </source>
</reference>
<dbReference type="Proteomes" id="UP000008075">
    <property type="component" value="Chromosome"/>
</dbReference>
<dbReference type="KEGG" id="xne:XNC1_2026"/>
<name>D3VE19_XENNA</name>
<organism evidence="1 2">
    <name type="scientific">Xenorhabdus nematophila (strain ATCC 19061 / DSM 3370 / CCUG 14189 / LMG 1036 / NCIMB 9965 / AN6)</name>
    <dbReference type="NCBI Taxonomy" id="406817"/>
    <lineage>
        <taxon>Bacteria</taxon>
        <taxon>Pseudomonadati</taxon>
        <taxon>Pseudomonadota</taxon>
        <taxon>Gammaproteobacteria</taxon>
        <taxon>Enterobacterales</taxon>
        <taxon>Morganellaceae</taxon>
        <taxon>Xenorhabdus</taxon>
    </lineage>
</organism>
<keyword evidence="2" id="KW-1185">Reference proteome</keyword>
<proteinExistence type="predicted"/>